<dbReference type="EMBL" id="DYWQ01000013">
    <property type="protein sequence ID" value="HJF44357.1"/>
    <property type="molecule type" value="Genomic_DNA"/>
</dbReference>
<dbReference type="PANTHER" id="PTHR22916">
    <property type="entry name" value="GLYCOSYLTRANSFERASE"/>
    <property type="match status" value="1"/>
</dbReference>
<sequence>MSRLSVIVPVYNVEHWVDRCLESLSTQEFRDFEVVCVNDGSTDGSRERLAAWEARDHRVRVIDQANQGPSAARNAGIHAARGDYVSFLDADDRYLPGACGRIVSALDKTGSDVLVFGGRCFPDDAPCPEWLSESLHPRDVTYDSFSMDLLLKEASRPFVWKLALRRSFLLESGVILDEGLRFGEDQLFCFAVYPRSLRTTLISDELYEYQIVREGSLMSGLRADFGAKMLEHNKVVERILADWSAGGFLDDHAADLVSFSLDFSLYDALKLDDAAYRSVAEGLREILSRYWTEADVAAMCLPRTTRRMALDACYRANMSMRERRALALEHRLCQRGVRSFLKRVLQKVGGSS</sequence>
<dbReference type="CDD" id="cd00761">
    <property type="entry name" value="Glyco_tranf_GTA_type"/>
    <property type="match status" value="1"/>
</dbReference>
<feature type="domain" description="Glycosyltransferase 2-like" evidence="1">
    <location>
        <begin position="5"/>
        <end position="120"/>
    </location>
</feature>
<dbReference type="InterPro" id="IPR001173">
    <property type="entry name" value="Glyco_trans_2-like"/>
</dbReference>
<reference evidence="2" key="1">
    <citation type="journal article" date="2021" name="PeerJ">
        <title>Extensive microbial diversity within the chicken gut microbiome revealed by metagenomics and culture.</title>
        <authorList>
            <person name="Gilroy R."/>
            <person name="Ravi A."/>
            <person name="Getino M."/>
            <person name="Pursley I."/>
            <person name="Horton D.L."/>
            <person name="Alikhan N.F."/>
            <person name="Baker D."/>
            <person name="Gharbi K."/>
            <person name="Hall N."/>
            <person name="Watson M."/>
            <person name="Adriaenssens E.M."/>
            <person name="Foster-Nyarko E."/>
            <person name="Jarju S."/>
            <person name="Secka A."/>
            <person name="Antonio M."/>
            <person name="Oren A."/>
            <person name="Chaudhuri R.R."/>
            <person name="La Ragione R."/>
            <person name="Hildebrand F."/>
            <person name="Pallen M.J."/>
        </authorList>
    </citation>
    <scope>NUCLEOTIDE SEQUENCE</scope>
    <source>
        <strain evidence="2">CHK124-7917</strain>
    </source>
</reference>
<accession>A0A921GCK7</accession>
<gene>
    <name evidence="2" type="ORF">K8U72_01015</name>
</gene>
<keyword evidence="2" id="KW-0328">Glycosyltransferase</keyword>
<proteinExistence type="predicted"/>
<dbReference type="InterPro" id="IPR029044">
    <property type="entry name" value="Nucleotide-diphossugar_trans"/>
</dbReference>
<keyword evidence="2" id="KW-0808">Transferase</keyword>
<evidence type="ECO:0000313" key="2">
    <source>
        <dbReference type="EMBL" id="HJF44357.1"/>
    </source>
</evidence>
<protein>
    <submittedName>
        <fullName evidence="2">Glycosyltransferase</fullName>
        <ecNumber evidence="2">2.4.-.-</ecNumber>
    </submittedName>
</protein>
<dbReference type="PANTHER" id="PTHR22916:SF3">
    <property type="entry name" value="UDP-GLCNAC:BETAGAL BETA-1,3-N-ACETYLGLUCOSAMINYLTRANSFERASE-LIKE PROTEIN 1"/>
    <property type="match status" value="1"/>
</dbReference>
<dbReference type="Gene3D" id="3.90.550.10">
    <property type="entry name" value="Spore Coat Polysaccharide Biosynthesis Protein SpsA, Chain A"/>
    <property type="match status" value="1"/>
</dbReference>
<dbReference type="AlphaFoldDB" id="A0A921GCK7"/>
<dbReference type="Pfam" id="PF00535">
    <property type="entry name" value="Glycos_transf_2"/>
    <property type="match status" value="1"/>
</dbReference>
<comment type="caution">
    <text evidence="2">The sequence shown here is derived from an EMBL/GenBank/DDBJ whole genome shotgun (WGS) entry which is preliminary data.</text>
</comment>
<evidence type="ECO:0000259" key="1">
    <source>
        <dbReference type="Pfam" id="PF00535"/>
    </source>
</evidence>
<dbReference type="RefSeq" id="WP_274958445.1">
    <property type="nucleotide sequence ID" value="NZ_DYWQ01000013.1"/>
</dbReference>
<dbReference type="EC" id="2.4.-.-" evidence="2"/>
<dbReference type="GO" id="GO:0016758">
    <property type="term" value="F:hexosyltransferase activity"/>
    <property type="evidence" value="ECO:0007669"/>
    <property type="project" value="UniProtKB-ARBA"/>
</dbReference>
<dbReference type="SUPFAM" id="SSF53448">
    <property type="entry name" value="Nucleotide-diphospho-sugar transferases"/>
    <property type="match status" value="1"/>
</dbReference>
<evidence type="ECO:0000313" key="3">
    <source>
        <dbReference type="Proteomes" id="UP000697330"/>
    </source>
</evidence>
<name>A0A921GCK7_9ACTN</name>
<dbReference type="Proteomes" id="UP000697330">
    <property type="component" value="Unassembled WGS sequence"/>
</dbReference>
<organism evidence="2 3">
    <name type="scientific">Thermophilibacter provencensis</name>
    <dbReference type="NCBI Taxonomy" id="1852386"/>
    <lineage>
        <taxon>Bacteria</taxon>
        <taxon>Bacillati</taxon>
        <taxon>Actinomycetota</taxon>
        <taxon>Coriobacteriia</taxon>
        <taxon>Coriobacteriales</taxon>
        <taxon>Atopobiaceae</taxon>
        <taxon>Thermophilibacter</taxon>
    </lineage>
</organism>
<reference evidence="2" key="2">
    <citation type="submission" date="2021-09" db="EMBL/GenBank/DDBJ databases">
        <authorList>
            <person name="Gilroy R."/>
        </authorList>
    </citation>
    <scope>NUCLEOTIDE SEQUENCE</scope>
    <source>
        <strain evidence="2">CHK124-7917</strain>
    </source>
</reference>